<organism evidence="6 7">
    <name type="scientific">Roseovarius azorensis</name>
    <dbReference type="NCBI Taxonomy" id="1287727"/>
    <lineage>
        <taxon>Bacteria</taxon>
        <taxon>Pseudomonadati</taxon>
        <taxon>Pseudomonadota</taxon>
        <taxon>Alphaproteobacteria</taxon>
        <taxon>Rhodobacterales</taxon>
        <taxon>Roseobacteraceae</taxon>
        <taxon>Roseovarius</taxon>
    </lineage>
</organism>
<dbReference type="GO" id="GO:0006351">
    <property type="term" value="P:DNA-templated transcription"/>
    <property type="evidence" value="ECO:0007669"/>
    <property type="project" value="TreeGrafter"/>
</dbReference>
<dbReference type="SUPFAM" id="SSF46785">
    <property type="entry name" value="Winged helix' DNA-binding domain"/>
    <property type="match status" value="1"/>
</dbReference>
<evidence type="ECO:0000313" key="6">
    <source>
        <dbReference type="EMBL" id="SEL87010.1"/>
    </source>
</evidence>
<keyword evidence="2" id="KW-0805">Transcription regulation</keyword>
<dbReference type="EMBL" id="FOAG01000009">
    <property type="protein sequence ID" value="SEL87010.1"/>
    <property type="molecule type" value="Genomic_DNA"/>
</dbReference>
<dbReference type="RefSeq" id="WP_093037940.1">
    <property type="nucleotide sequence ID" value="NZ_FOAG01000009.1"/>
</dbReference>
<protein>
    <submittedName>
        <fullName evidence="6">Transcriptional regulator, LysR family</fullName>
    </submittedName>
</protein>
<dbReference type="Gene3D" id="1.10.10.10">
    <property type="entry name" value="Winged helix-like DNA-binding domain superfamily/Winged helix DNA-binding domain"/>
    <property type="match status" value="1"/>
</dbReference>
<feature type="domain" description="HTH lysR-type" evidence="5">
    <location>
        <begin position="3"/>
        <end position="60"/>
    </location>
</feature>
<name>A0A1H7TQ66_9RHOB</name>
<evidence type="ECO:0000313" key="7">
    <source>
        <dbReference type="Proteomes" id="UP000199582"/>
    </source>
</evidence>
<dbReference type="GO" id="GO:0003700">
    <property type="term" value="F:DNA-binding transcription factor activity"/>
    <property type="evidence" value="ECO:0007669"/>
    <property type="project" value="InterPro"/>
</dbReference>
<dbReference type="PANTHER" id="PTHR30537">
    <property type="entry name" value="HTH-TYPE TRANSCRIPTIONAL REGULATOR"/>
    <property type="match status" value="1"/>
</dbReference>
<dbReference type="InterPro" id="IPR036388">
    <property type="entry name" value="WH-like_DNA-bd_sf"/>
</dbReference>
<dbReference type="InterPro" id="IPR058163">
    <property type="entry name" value="LysR-type_TF_proteobact-type"/>
</dbReference>
<evidence type="ECO:0000259" key="5">
    <source>
        <dbReference type="PROSITE" id="PS50931"/>
    </source>
</evidence>
<dbReference type="InterPro" id="IPR000847">
    <property type="entry name" value="LysR_HTH_N"/>
</dbReference>
<dbReference type="Pfam" id="PF00126">
    <property type="entry name" value="HTH_1"/>
    <property type="match status" value="1"/>
</dbReference>
<keyword evidence="4" id="KW-0804">Transcription</keyword>
<dbReference type="STRING" id="1287727.SAMN05443999_10912"/>
<dbReference type="OrthoDB" id="9813056at2"/>
<proteinExistence type="inferred from homology"/>
<dbReference type="GO" id="GO:0043565">
    <property type="term" value="F:sequence-specific DNA binding"/>
    <property type="evidence" value="ECO:0007669"/>
    <property type="project" value="TreeGrafter"/>
</dbReference>
<dbReference type="SUPFAM" id="SSF53850">
    <property type="entry name" value="Periplasmic binding protein-like II"/>
    <property type="match status" value="1"/>
</dbReference>
<sequence>MQWTINEIETFLAVIDADSISGAAIRMDVSKSVISKRISDFETALGIALFTRHAGRITPTDAALTLAERLRPALSQLVNATESAASGGVELRGRLNISAPMSFGIHHLGPIIAEFARTHPGLELVLDYDDAMVDLVRKGHDVAIRLGEMADSTLVSRKLCEDRRAIVASPDYLERHGPLTDPAQLSDHSTICYQNRRIGDIWRFDPPIRPPKPSHLVTNNGEAMRDMVCAGLGIALLPMFIVHEDIKQGRVVQVLPELRSHGLPIHVVWPPIRPMPRKLRLFINHLVTSLGDTPPWLRA</sequence>
<dbReference type="PANTHER" id="PTHR30537:SF81">
    <property type="entry name" value="TRANSCRIPTIONAL REGULATOR-RELATED"/>
    <property type="match status" value="1"/>
</dbReference>
<dbReference type="Proteomes" id="UP000199582">
    <property type="component" value="Unassembled WGS sequence"/>
</dbReference>
<comment type="similarity">
    <text evidence="1">Belongs to the LysR transcriptional regulatory family.</text>
</comment>
<keyword evidence="7" id="KW-1185">Reference proteome</keyword>
<dbReference type="InterPro" id="IPR005119">
    <property type="entry name" value="LysR_subst-bd"/>
</dbReference>
<evidence type="ECO:0000256" key="3">
    <source>
        <dbReference type="ARBA" id="ARBA00023125"/>
    </source>
</evidence>
<dbReference type="CDD" id="cd08422">
    <property type="entry name" value="PBP2_CrgA_like"/>
    <property type="match status" value="1"/>
</dbReference>
<accession>A0A1H7TQ66</accession>
<dbReference type="AlphaFoldDB" id="A0A1H7TQ66"/>
<dbReference type="Pfam" id="PF03466">
    <property type="entry name" value="LysR_substrate"/>
    <property type="match status" value="1"/>
</dbReference>
<dbReference type="PROSITE" id="PS50931">
    <property type="entry name" value="HTH_LYSR"/>
    <property type="match status" value="1"/>
</dbReference>
<gene>
    <name evidence="6" type="ORF">SAMN05443999_10912</name>
</gene>
<dbReference type="Gene3D" id="3.40.190.290">
    <property type="match status" value="1"/>
</dbReference>
<evidence type="ECO:0000256" key="1">
    <source>
        <dbReference type="ARBA" id="ARBA00009437"/>
    </source>
</evidence>
<evidence type="ECO:0000256" key="4">
    <source>
        <dbReference type="ARBA" id="ARBA00023163"/>
    </source>
</evidence>
<reference evidence="6 7" key="1">
    <citation type="submission" date="2016-10" db="EMBL/GenBank/DDBJ databases">
        <authorList>
            <person name="de Groot N.N."/>
        </authorList>
    </citation>
    <scope>NUCLEOTIDE SEQUENCE [LARGE SCALE GENOMIC DNA]</scope>
    <source>
        <strain evidence="6 7">DSM 100674</strain>
    </source>
</reference>
<keyword evidence="3" id="KW-0238">DNA-binding</keyword>
<evidence type="ECO:0000256" key="2">
    <source>
        <dbReference type="ARBA" id="ARBA00023015"/>
    </source>
</evidence>
<dbReference type="InterPro" id="IPR036390">
    <property type="entry name" value="WH_DNA-bd_sf"/>
</dbReference>